<evidence type="ECO:0000259" key="4">
    <source>
        <dbReference type="Pfam" id="PF07729"/>
    </source>
</evidence>
<comment type="caution">
    <text evidence="5">The sequence shown here is derived from an EMBL/GenBank/DDBJ whole genome shotgun (WGS) entry which is preliminary data.</text>
</comment>
<gene>
    <name evidence="5" type="ORF">JZM24_13475</name>
</gene>
<evidence type="ECO:0000256" key="3">
    <source>
        <dbReference type="ARBA" id="ARBA00023163"/>
    </source>
</evidence>
<accession>A0ABS5YD65</accession>
<dbReference type="InterPro" id="IPR008920">
    <property type="entry name" value="TF_FadR/GntR_C"/>
</dbReference>
<evidence type="ECO:0000256" key="2">
    <source>
        <dbReference type="ARBA" id="ARBA00023125"/>
    </source>
</evidence>
<name>A0ABS5YD65_9GAMM</name>
<dbReference type="Pfam" id="PF07729">
    <property type="entry name" value="FCD"/>
    <property type="match status" value="1"/>
</dbReference>
<dbReference type="EMBL" id="JAFJYC010000002">
    <property type="protein sequence ID" value="MBT9432892.1"/>
    <property type="molecule type" value="Genomic_DNA"/>
</dbReference>
<evidence type="ECO:0000313" key="5">
    <source>
        <dbReference type="EMBL" id="MBT9432892.1"/>
    </source>
</evidence>
<proteinExistence type="predicted"/>
<keyword evidence="3" id="KW-0804">Transcription</keyword>
<keyword evidence="1" id="KW-0805">Transcription regulation</keyword>
<dbReference type="SUPFAM" id="SSF48008">
    <property type="entry name" value="GntR ligand-binding domain-like"/>
    <property type="match status" value="1"/>
</dbReference>
<keyword evidence="6" id="KW-1185">Reference proteome</keyword>
<reference evidence="5 6" key="1">
    <citation type="journal article" date="2021" name="Genome Biol. Evol.">
        <title>The evolution of interdependence in a four-way mealybug symbiosis.</title>
        <authorList>
            <person name="Garber A.I."/>
            <person name="Kupper M."/>
            <person name="Laetsch D.R."/>
            <person name="Weldon S.R."/>
            <person name="Ladinsky M.S."/>
            <person name="Bjorkman P.J."/>
            <person name="McCutcheon J.P."/>
        </authorList>
    </citation>
    <scope>NUCLEOTIDE SEQUENCE [LARGE SCALE GENOMIC DNA]</scope>
    <source>
        <strain evidence="5">SOD</strain>
    </source>
</reference>
<dbReference type="RefSeq" id="WP_215670289.1">
    <property type="nucleotide sequence ID" value="NZ_JAFJYC010000002.1"/>
</dbReference>
<dbReference type="InterPro" id="IPR011711">
    <property type="entry name" value="GntR_C"/>
</dbReference>
<protein>
    <submittedName>
        <fullName evidence="5">FCD domain-containing protein</fullName>
    </submittedName>
</protein>
<organism evidence="5 6">
    <name type="scientific">Candidatus Sodalis endolongispinus</name>
    <dbReference type="NCBI Taxonomy" id="2812662"/>
    <lineage>
        <taxon>Bacteria</taxon>
        <taxon>Pseudomonadati</taxon>
        <taxon>Pseudomonadota</taxon>
        <taxon>Gammaproteobacteria</taxon>
        <taxon>Enterobacterales</taxon>
        <taxon>Bruguierivoracaceae</taxon>
        <taxon>Sodalis</taxon>
    </lineage>
</organism>
<sequence length="125" mass="14892">MVLANISRQEIDHLRQLNTTMRSHHYGPRYEQYSYFINLNAEFHNHIILATRNDLIIEMYRTLNYGPQVGRFHESRGVSDINQLCDEHDEIINTLESGDVQMYRQRSRDHIILGFDRQITYSANH</sequence>
<dbReference type="Gene3D" id="1.20.120.530">
    <property type="entry name" value="GntR ligand-binding domain-like"/>
    <property type="match status" value="1"/>
</dbReference>
<evidence type="ECO:0000313" key="6">
    <source>
        <dbReference type="Proteomes" id="UP000811282"/>
    </source>
</evidence>
<dbReference type="Proteomes" id="UP000811282">
    <property type="component" value="Unassembled WGS sequence"/>
</dbReference>
<feature type="domain" description="GntR C-terminal" evidence="4">
    <location>
        <begin position="3"/>
        <end position="111"/>
    </location>
</feature>
<keyword evidence="2" id="KW-0238">DNA-binding</keyword>
<evidence type="ECO:0000256" key="1">
    <source>
        <dbReference type="ARBA" id="ARBA00023015"/>
    </source>
</evidence>